<evidence type="ECO:0000313" key="6">
    <source>
        <dbReference type="Proteomes" id="UP000319255"/>
    </source>
</evidence>
<dbReference type="OrthoDB" id="2356263at2"/>
<dbReference type="Gene3D" id="1.10.10.60">
    <property type="entry name" value="Homeodomain-like"/>
    <property type="match status" value="1"/>
</dbReference>
<feature type="region of interest" description="Disordered" evidence="3">
    <location>
        <begin position="17"/>
        <end position="62"/>
    </location>
</feature>
<dbReference type="EMBL" id="VFRP01000002">
    <property type="protein sequence ID" value="TPE53195.1"/>
    <property type="molecule type" value="Genomic_DNA"/>
</dbReference>
<proteinExistence type="predicted"/>
<dbReference type="SUPFAM" id="SSF48498">
    <property type="entry name" value="Tetracyclin repressor-like, C-terminal domain"/>
    <property type="match status" value="1"/>
</dbReference>
<dbReference type="Gene3D" id="1.10.357.10">
    <property type="entry name" value="Tetracycline Repressor, domain 2"/>
    <property type="match status" value="1"/>
</dbReference>
<sequence length="263" mass="29088">MTLDPPGKLWSYDQTVKNGRYHRRPRRQAQSREPGRGHDPIPVRSRRHPRVSRAAARANPTRIQREKTEAILAAALDAFSTQGYRGATLDQIAEAAGLSKPNLLYYFASKDEIHRALLDRLLDTWLEPLRALDPEGDPAAEIEGYVVRKLRMSRDFPRESRLFAGEVLAGAPRIADRIGGPLRALMEEKAAVIRGWSEAGLIAPVDPHHLIFSIWAATQHYADFDAQIRGILGTAGGAHFPAAEAHLVHLFRRAIAPARAGAG</sequence>
<feature type="compositionally biased region" description="Basic residues" evidence="3">
    <location>
        <begin position="19"/>
        <end position="29"/>
    </location>
</feature>
<evidence type="ECO:0000256" key="2">
    <source>
        <dbReference type="PROSITE-ProRule" id="PRU00335"/>
    </source>
</evidence>
<evidence type="ECO:0000256" key="1">
    <source>
        <dbReference type="ARBA" id="ARBA00023125"/>
    </source>
</evidence>
<name>A0A501WY55_9RHOB</name>
<dbReference type="InterPro" id="IPR013573">
    <property type="entry name" value="Tscrpt_reg_YcdC_C"/>
</dbReference>
<dbReference type="PANTHER" id="PTHR30055:SF196">
    <property type="entry name" value="HTH-TYPE TRANSCRIPTIONAL REGULATOR RUTR"/>
    <property type="match status" value="1"/>
</dbReference>
<dbReference type="Proteomes" id="UP000319255">
    <property type="component" value="Unassembled WGS sequence"/>
</dbReference>
<dbReference type="InterPro" id="IPR050109">
    <property type="entry name" value="HTH-type_TetR-like_transc_reg"/>
</dbReference>
<dbReference type="PANTHER" id="PTHR30055">
    <property type="entry name" value="HTH-TYPE TRANSCRIPTIONAL REGULATOR RUTR"/>
    <property type="match status" value="1"/>
</dbReference>
<dbReference type="GO" id="GO:0045892">
    <property type="term" value="P:negative regulation of DNA-templated transcription"/>
    <property type="evidence" value="ECO:0007669"/>
    <property type="project" value="InterPro"/>
</dbReference>
<dbReference type="GO" id="GO:0003700">
    <property type="term" value="F:DNA-binding transcription factor activity"/>
    <property type="evidence" value="ECO:0007669"/>
    <property type="project" value="TreeGrafter"/>
</dbReference>
<keyword evidence="1 2" id="KW-0238">DNA-binding</keyword>
<organism evidence="5 6">
    <name type="scientific">Amaricoccus solimangrovi</name>
    <dbReference type="NCBI Taxonomy" id="2589815"/>
    <lineage>
        <taxon>Bacteria</taxon>
        <taxon>Pseudomonadati</taxon>
        <taxon>Pseudomonadota</taxon>
        <taxon>Alphaproteobacteria</taxon>
        <taxon>Rhodobacterales</taxon>
        <taxon>Paracoccaceae</taxon>
        <taxon>Amaricoccus</taxon>
    </lineage>
</organism>
<gene>
    <name evidence="5" type="ORF">FJM51_04010</name>
</gene>
<feature type="DNA-binding region" description="H-T-H motif" evidence="2">
    <location>
        <begin position="88"/>
        <end position="107"/>
    </location>
</feature>
<reference evidence="5 6" key="1">
    <citation type="submission" date="2019-06" db="EMBL/GenBank/DDBJ databases">
        <title>A novel bacterium of genus Amaricoccus, isolated from marine sediment.</title>
        <authorList>
            <person name="Huang H."/>
            <person name="Mo K."/>
            <person name="Hu Y."/>
        </authorList>
    </citation>
    <scope>NUCLEOTIDE SEQUENCE [LARGE SCALE GENOMIC DNA]</scope>
    <source>
        <strain evidence="5 6">HB172011</strain>
    </source>
</reference>
<dbReference type="PROSITE" id="PS50977">
    <property type="entry name" value="HTH_TETR_2"/>
    <property type="match status" value="1"/>
</dbReference>
<dbReference type="GO" id="GO:0000976">
    <property type="term" value="F:transcription cis-regulatory region binding"/>
    <property type="evidence" value="ECO:0007669"/>
    <property type="project" value="TreeGrafter"/>
</dbReference>
<dbReference type="InterPro" id="IPR009057">
    <property type="entry name" value="Homeodomain-like_sf"/>
</dbReference>
<dbReference type="Pfam" id="PF08362">
    <property type="entry name" value="TetR_C_3"/>
    <property type="match status" value="1"/>
</dbReference>
<evidence type="ECO:0000313" key="5">
    <source>
        <dbReference type="EMBL" id="TPE53195.1"/>
    </source>
</evidence>
<protein>
    <submittedName>
        <fullName evidence="5">TetR family transcriptional regulator</fullName>
    </submittedName>
</protein>
<comment type="caution">
    <text evidence="5">The sequence shown here is derived from an EMBL/GenBank/DDBJ whole genome shotgun (WGS) entry which is preliminary data.</text>
</comment>
<dbReference type="Pfam" id="PF00440">
    <property type="entry name" value="TetR_N"/>
    <property type="match status" value="1"/>
</dbReference>
<dbReference type="PRINTS" id="PR00455">
    <property type="entry name" value="HTHTETR"/>
</dbReference>
<dbReference type="InterPro" id="IPR001647">
    <property type="entry name" value="HTH_TetR"/>
</dbReference>
<feature type="domain" description="HTH tetR-type" evidence="4">
    <location>
        <begin position="65"/>
        <end position="125"/>
    </location>
</feature>
<keyword evidence="6" id="KW-1185">Reference proteome</keyword>
<dbReference type="InterPro" id="IPR036271">
    <property type="entry name" value="Tet_transcr_reg_TetR-rel_C_sf"/>
</dbReference>
<evidence type="ECO:0000256" key="3">
    <source>
        <dbReference type="SAM" id="MobiDB-lite"/>
    </source>
</evidence>
<evidence type="ECO:0000259" key="4">
    <source>
        <dbReference type="PROSITE" id="PS50977"/>
    </source>
</evidence>
<dbReference type="SUPFAM" id="SSF46689">
    <property type="entry name" value="Homeodomain-like"/>
    <property type="match status" value="1"/>
</dbReference>
<accession>A0A501WY55</accession>
<dbReference type="AlphaFoldDB" id="A0A501WY55"/>